<accession>A0ACD4ZZ95</accession>
<protein>
    <submittedName>
        <fullName evidence="1">Uncharacterized protein</fullName>
    </submittedName>
</protein>
<reference evidence="1" key="1">
    <citation type="submission" date="2022-10" db="EMBL/GenBank/DDBJ databases">
        <title>The complete genomes of actinobacterial strains from the NBC collection.</title>
        <authorList>
            <person name="Joergensen T.S."/>
            <person name="Alvarez Arevalo M."/>
            <person name="Sterndorff E.B."/>
            <person name="Faurdal D."/>
            <person name="Vuksanovic O."/>
            <person name="Mourched A.-S."/>
            <person name="Charusanti P."/>
            <person name="Shaw S."/>
            <person name="Blin K."/>
            <person name="Weber T."/>
        </authorList>
    </citation>
    <scope>NUCLEOTIDE SEQUENCE</scope>
    <source>
        <strain evidence="1">NBC 01771</strain>
    </source>
</reference>
<evidence type="ECO:0000313" key="1">
    <source>
        <dbReference type="EMBL" id="WSC03422.1"/>
    </source>
</evidence>
<sequence>MVQDQLRRAGQSWTPDVGSASTGVHGLAAVPAEIKAIPAITMSGTNGTGYPLSFFIGAAPG</sequence>
<dbReference type="Proteomes" id="UP001348369">
    <property type="component" value="Chromosome"/>
</dbReference>
<keyword evidence="2" id="KW-1185">Reference proteome</keyword>
<gene>
    <name evidence="1" type="ORF">OG835_01740</name>
</gene>
<evidence type="ECO:0000313" key="2">
    <source>
        <dbReference type="Proteomes" id="UP001348369"/>
    </source>
</evidence>
<organism evidence="1 2">
    <name type="scientific">Streptomyces scopuliridis</name>
    <dbReference type="NCBI Taxonomy" id="452529"/>
    <lineage>
        <taxon>Bacteria</taxon>
        <taxon>Bacillati</taxon>
        <taxon>Actinomycetota</taxon>
        <taxon>Actinomycetes</taxon>
        <taxon>Kitasatosporales</taxon>
        <taxon>Streptomycetaceae</taxon>
        <taxon>Streptomyces</taxon>
    </lineage>
</organism>
<name>A0ACD4ZZ95_9ACTN</name>
<dbReference type="EMBL" id="CP109109">
    <property type="protein sequence ID" value="WSC03422.1"/>
    <property type="molecule type" value="Genomic_DNA"/>
</dbReference>
<proteinExistence type="predicted"/>